<organism evidence="2 3">
    <name type="scientific">Sphingomonas agrestis</name>
    <dbReference type="NCBI Taxonomy" id="3080540"/>
    <lineage>
        <taxon>Bacteria</taxon>
        <taxon>Pseudomonadati</taxon>
        <taxon>Pseudomonadota</taxon>
        <taxon>Alphaproteobacteria</taxon>
        <taxon>Sphingomonadales</taxon>
        <taxon>Sphingomonadaceae</taxon>
        <taxon>Sphingomonas</taxon>
    </lineage>
</organism>
<evidence type="ECO:0000313" key="2">
    <source>
        <dbReference type="EMBL" id="MDV3455403.1"/>
    </source>
</evidence>
<dbReference type="RefSeq" id="WP_317224625.1">
    <property type="nucleotide sequence ID" value="NZ_JAWJEJ010000001.1"/>
</dbReference>
<protein>
    <submittedName>
        <fullName evidence="2">Uncharacterized protein</fullName>
    </submittedName>
</protein>
<comment type="caution">
    <text evidence="2">The sequence shown here is derived from an EMBL/GenBank/DDBJ whole genome shotgun (WGS) entry which is preliminary data.</text>
</comment>
<reference evidence="2 3" key="1">
    <citation type="submission" date="2023-10" db="EMBL/GenBank/DDBJ databases">
        <title>Sphingomonas sp. HF-S4 16S ribosomal RNA gene Genome sequencing and assembly.</title>
        <authorList>
            <person name="Lee H."/>
        </authorList>
    </citation>
    <scope>NUCLEOTIDE SEQUENCE [LARGE SCALE GENOMIC DNA]</scope>
    <source>
        <strain evidence="2 3">HF-S4</strain>
    </source>
</reference>
<sequence>MTDLVNTYRVQAEKAQAEADSATLANVRDRHLRAAFAWGQMAERQERTERGRAQREDAAQARAALVAVHQ</sequence>
<keyword evidence="3" id="KW-1185">Reference proteome</keyword>
<evidence type="ECO:0000256" key="1">
    <source>
        <dbReference type="SAM" id="MobiDB-lite"/>
    </source>
</evidence>
<gene>
    <name evidence="2" type="ORF">RZN05_00290</name>
</gene>
<name>A0ABU3Y1Z4_9SPHN</name>
<dbReference type="EMBL" id="JAWJEJ010000001">
    <property type="protein sequence ID" value="MDV3455403.1"/>
    <property type="molecule type" value="Genomic_DNA"/>
</dbReference>
<feature type="compositionally biased region" description="Basic and acidic residues" evidence="1">
    <location>
        <begin position="43"/>
        <end position="59"/>
    </location>
</feature>
<proteinExistence type="predicted"/>
<dbReference type="Proteomes" id="UP001273531">
    <property type="component" value="Unassembled WGS sequence"/>
</dbReference>
<feature type="region of interest" description="Disordered" evidence="1">
    <location>
        <begin position="42"/>
        <end position="70"/>
    </location>
</feature>
<accession>A0ABU3Y1Z4</accession>
<evidence type="ECO:0000313" key="3">
    <source>
        <dbReference type="Proteomes" id="UP001273531"/>
    </source>
</evidence>